<keyword evidence="1" id="KW-0560">Oxidoreductase</keyword>
<dbReference type="GO" id="GO:0016491">
    <property type="term" value="F:oxidoreductase activity"/>
    <property type="evidence" value="ECO:0007669"/>
    <property type="project" value="UniProtKB-KW"/>
</dbReference>
<dbReference type="AlphaFoldDB" id="A0A317QAH4"/>
<dbReference type="InterPro" id="IPR050415">
    <property type="entry name" value="MRET"/>
</dbReference>
<dbReference type="InterPro" id="IPR017927">
    <property type="entry name" value="FAD-bd_FR_type"/>
</dbReference>
<dbReference type="RefSeq" id="WP_110075510.1">
    <property type="nucleotide sequence ID" value="NZ_QGTT01000004.1"/>
</dbReference>
<dbReference type="Proteomes" id="UP000246964">
    <property type="component" value="Unassembled WGS sequence"/>
</dbReference>
<sequence length="234" mass="26164">MQTMLCQVTAIEALTAAVYRVQLQPPQAMKFKAGQYLQVVMGERDKRPFSIASCPSDGSLLELHIGATPENKYAYEVLESMRNNGCIEIEGPLGDAWYRDDTQSTRPLILIAGGTGFSYAWSIAQAHLQRKSTRPVTLYWGVRSSADLYLHDQLQALAEAYPHFYYRPVVQYPEPTWTGLTGLVHQAVLTDQSDLGEADVYAAGRFEMVRIIRDEFHANGLPLVQLYGDALAFI</sequence>
<dbReference type="CDD" id="cd06189">
    <property type="entry name" value="flavin_oxioreductase"/>
    <property type="match status" value="1"/>
</dbReference>
<dbReference type="PROSITE" id="PS51384">
    <property type="entry name" value="FAD_FR"/>
    <property type="match status" value="1"/>
</dbReference>
<dbReference type="NCBIfam" id="NF005963">
    <property type="entry name" value="PRK08051.1"/>
    <property type="match status" value="1"/>
</dbReference>
<dbReference type="Pfam" id="PF00175">
    <property type="entry name" value="NAD_binding_1"/>
    <property type="match status" value="1"/>
</dbReference>
<dbReference type="PANTHER" id="PTHR47354">
    <property type="entry name" value="NADH OXIDOREDUCTASE HCR"/>
    <property type="match status" value="1"/>
</dbReference>
<organism evidence="6 7">
    <name type="scientific">Pseudidiomarina maritima</name>
    <dbReference type="NCBI Taxonomy" id="519453"/>
    <lineage>
        <taxon>Bacteria</taxon>
        <taxon>Pseudomonadati</taxon>
        <taxon>Pseudomonadota</taxon>
        <taxon>Gammaproteobacteria</taxon>
        <taxon>Alteromonadales</taxon>
        <taxon>Idiomarinaceae</taxon>
        <taxon>Pseudidiomarina</taxon>
    </lineage>
</organism>
<dbReference type="InterPro" id="IPR001433">
    <property type="entry name" value="OxRdtase_FAD/NAD-bd"/>
</dbReference>
<evidence type="ECO:0000256" key="2">
    <source>
        <dbReference type="ARBA" id="ARBA00023223"/>
    </source>
</evidence>
<dbReference type="SUPFAM" id="SSF52343">
    <property type="entry name" value="Ferredoxin reductase-like, C-terminal NADP-linked domain"/>
    <property type="match status" value="1"/>
</dbReference>
<comment type="caution">
    <text evidence="6">The sequence shown here is derived from an EMBL/GenBank/DDBJ whole genome shotgun (WGS) entry which is preliminary data.</text>
</comment>
<evidence type="ECO:0000256" key="4">
    <source>
        <dbReference type="ARBA" id="ARBA00038177"/>
    </source>
</evidence>
<evidence type="ECO:0000313" key="6">
    <source>
        <dbReference type="EMBL" id="PWW14128.1"/>
    </source>
</evidence>
<name>A0A317QAH4_9GAMM</name>
<dbReference type="InterPro" id="IPR017938">
    <property type="entry name" value="Riboflavin_synthase-like_b-brl"/>
</dbReference>
<dbReference type="SUPFAM" id="SSF63380">
    <property type="entry name" value="Riboflavin synthase domain-like"/>
    <property type="match status" value="1"/>
</dbReference>
<dbReference type="Gene3D" id="2.40.30.10">
    <property type="entry name" value="Translation factors"/>
    <property type="match status" value="1"/>
</dbReference>
<evidence type="ECO:0000259" key="5">
    <source>
        <dbReference type="PROSITE" id="PS51384"/>
    </source>
</evidence>
<dbReference type="InterPro" id="IPR039261">
    <property type="entry name" value="FNR_nucleotide-bd"/>
</dbReference>
<reference evidence="6 7" key="1">
    <citation type="submission" date="2018-05" db="EMBL/GenBank/DDBJ databases">
        <title>Freshwater and sediment microbial communities from various areas in North America, analyzing microbe dynamics in response to fracking.</title>
        <authorList>
            <person name="Lamendella R."/>
        </authorList>
    </citation>
    <scope>NUCLEOTIDE SEQUENCE [LARGE SCALE GENOMIC DNA]</scope>
    <source>
        <strain evidence="6 7">125B1</strain>
    </source>
</reference>
<gene>
    <name evidence="6" type="ORF">DET45_10467</name>
</gene>
<evidence type="ECO:0000256" key="1">
    <source>
        <dbReference type="ARBA" id="ARBA00023002"/>
    </source>
</evidence>
<dbReference type="Pfam" id="PF00970">
    <property type="entry name" value="FAD_binding_6"/>
    <property type="match status" value="1"/>
</dbReference>
<dbReference type="PANTHER" id="PTHR47354:SF7">
    <property type="entry name" value="NAD(P)H-FLAVIN REDUCTASE"/>
    <property type="match status" value="1"/>
</dbReference>
<keyword evidence="2" id="KW-0455">Luminescence</keyword>
<evidence type="ECO:0000256" key="3">
    <source>
        <dbReference type="ARBA" id="ARBA00034078"/>
    </source>
</evidence>
<dbReference type="InterPro" id="IPR008333">
    <property type="entry name" value="Cbr1-like_FAD-bd_dom"/>
</dbReference>
<dbReference type="GO" id="GO:0008218">
    <property type="term" value="P:bioluminescence"/>
    <property type="evidence" value="ECO:0007669"/>
    <property type="project" value="UniProtKB-KW"/>
</dbReference>
<accession>A0A317QAH4</accession>
<dbReference type="OrthoDB" id="9806195at2"/>
<dbReference type="EMBL" id="QGTT01000004">
    <property type="protein sequence ID" value="PWW14128.1"/>
    <property type="molecule type" value="Genomic_DNA"/>
</dbReference>
<dbReference type="Gene3D" id="3.40.50.80">
    <property type="entry name" value="Nucleotide-binding domain of ferredoxin-NADP reductase (FNR) module"/>
    <property type="match status" value="1"/>
</dbReference>
<dbReference type="PRINTS" id="PR00410">
    <property type="entry name" value="PHEHYDRXLASE"/>
</dbReference>
<proteinExistence type="inferred from homology"/>
<evidence type="ECO:0000313" key="7">
    <source>
        <dbReference type="Proteomes" id="UP000246964"/>
    </source>
</evidence>
<comment type="similarity">
    <text evidence="4">Belongs to the Fre/LuxG FAD/NAD(P) flavoprotein oxidoreductase family.</text>
</comment>
<comment type="cofactor">
    <cofactor evidence="3">
        <name>[2Fe-2S] cluster</name>
        <dbReference type="ChEBI" id="CHEBI:190135"/>
    </cofactor>
</comment>
<keyword evidence="7" id="KW-1185">Reference proteome</keyword>
<feature type="domain" description="FAD-binding FR-type" evidence="5">
    <location>
        <begin position="1"/>
        <end position="99"/>
    </location>
</feature>
<protein>
    <submittedName>
        <fullName evidence="6">Aquacobalamin reductase/NAD(P)H-flavin reductase</fullName>
    </submittedName>
</protein>